<dbReference type="PANTHER" id="PTHR22912">
    <property type="entry name" value="DISULFIDE OXIDOREDUCTASE"/>
    <property type="match status" value="1"/>
</dbReference>
<keyword evidence="11" id="KW-1015">Disulfide bond</keyword>
<evidence type="ECO:0000256" key="8">
    <source>
        <dbReference type="ARBA" id="ARBA00022827"/>
    </source>
</evidence>
<dbReference type="AlphaFoldDB" id="A0A069RIV6"/>
<dbReference type="SUPFAM" id="SSF51905">
    <property type="entry name" value="FAD/NAD(P)-binding domain"/>
    <property type="match status" value="1"/>
</dbReference>
<sequence length="569" mass="59759">MAIDFKLEKLTGHARDAKLCKINIAPGDEVSVGDILFEAESKKGNISIKSNAIGKVASIHVDEGDTVKIGDLLARIEGEVCAGKAESPASKGGYFAGLIKPSKEDIEVDIAIIGGGPGGYVAALHAAKLGASVVVAEKESIGGTCLNWGCIPTKTFVRSAHLLEDMKSSSSYGINCDNINIDMGAIVDRKNSVKSELVGGIEFLFEKKGIKLVKGDAELVEKDKVVIKGSRCETTVIAKNVIIATGSESSVIPIPGIESSNVVTSTELLDIQEVPERLVVVGGGVIGMEFAFIFSSLGSHVSVVEYMDSILPMLDADVCEEITAIAQESGISINTGSKVKQILSGENGESIVVFESEGVDRYVCADKILISVGRKPRLDGVDVQKLGIELNINGRGIKVDDRLSTNIEGVYAIGDVTNRLQLAHVASHQGIVAVDNIMGVDSLMDYSVVPSAIFTMPEIATVGLCEKELAENGADVEIGKFPFGANGKALTLGESRGFVKMIKDKTTGKILGSTIIGPNATDLIAEVALAVKNGLTANDIIHTIHAHPTTAESIHEAALSVEGGALHFE</sequence>
<evidence type="ECO:0000313" key="20">
    <source>
        <dbReference type="Proteomes" id="UP000027946"/>
    </source>
</evidence>
<dbReference type="InterPro" id="IPR012999">
    <property type="entry name" value="Pyr_OxRdtase_I_AS"/>
</dbReference>
<evidence type="ECO:0000256" key="4">
    <source>
        <dbReference type="ARBA" id="ARBA00016961"/>
    </source>
</evidence>
<comment type="miscellaneous">
    <text evidence="17">The active site is a redox-active disulfide bond.</text>
</comment>
<keyword evidence="15" id="KW-0547">Nucleotide-binding</keyword>
<evidence type="ECO:0000256" key="9">
    <source>
        <dbReference type="ARBA" id="ARBA00023002"/>
    </source>
</evidence>
<evidence type="ECO:0000256" key="3">
    <source>
        <dbReference type="ARBA" id="ARBA00012608"/>
    </source>
</evidence>
<dbReference type="SUPFAM" id="SSF51230">
    <property type="entry name" value="Single hybrid motif"/>
    <property type="match status" value="1"/>
</dbReference>
<keyword evidence="8 15" id="KW-0274">FAD</keyword>
<dbReference type="GO" id="GO:0006103">
    <property type="term" value="P:2-oxoglutarate metabolic process"/>
    <property type="evidence" value="ECO:0007669"/>
    <property type="project" value="TreeGrafter"/>
</dbReference>
<name>A0A069RIV6_PEPLI</name>
<dbReference type="InterPro" id="IPR003016">
    <property type="entry name" value="2-oxoA_DH_lipoyl-BS"/>
</dbReference>
<dbReference type="InterPro" id="IPR006258">
    <property type="entry name" value="Lipoamide_DH"/>
</dbReference>
<keyword evidence="6 17" id="KW-0285">Flavoprotein</keyword>
<keyword evidence="20" id="KW-1185">Reference proteome</keyword>
<dbReference type="InterPro" id="IPR036188">
    <property type="entry name" value="FAD/NAD-bd_sf"/>
</dbReference>
<dbReference type="InterPro" id="IPR016156">
    <property type="entry name" value="FAD/NAD-linked_Rdtase_dimer_sf"/>
</dbReference>
<dbReference type="eggNOG" id="COG1249">
    <property type="taxonomic scope" value="Bacteria"/>
</dbReference>
<dbReference type="PRINTS" id="PR00411">
    <property type="entry name" value="PNDRDTASEI"/>
</dbReference>
<evidence type="ECO:0000256" key="12">
    <source>
        <dbReference type="ARBA" id="ARBA00023284"/>
    </source>
</evidence>
<dbReference type="InterPro" id="IPR023753">
    <property type="entry name" value="FAD/NAD-binding_dom"/>
</dbReference>
<feature type="binding site" evidence="15">
    <location>
        <begin position="282"/>
        <end position="289"/>
    </location>
    <ligand>
        <name>NAD(+)</name>
        <dbReference type="ChEBI" id="CHEBI:57540"/>
    </ligand>
</feature>
<evidence type="ECO:0000256" key="5">
    <source>
        <dbReference type="ARBA" id="ARBA00022490"/>
    </source>
</evidence>
<dbReference type="InterPro" id="IPR000089">
    <property type="entry name" value="Biotin_lipoyl"/>
</dbReference>
<evidence type="ECO:0000256" key="16">
    <source>
        <dbReference type="PIRSR" id="PIRSR000350-4"/>
    </source>
</evidence>
<accession>A0A069RIV6</accession>
<dbReference type="SUPFAM" id="SSF55424">
    <property type="entry name" value="FAD/NAD-linked reductases, dimerisation (C-terminal) domain"/>
    <property type="match status" value="1"/>
</dbReference>
<gene>
    <name evidence="19" type="primary">lpdA</name>
    <name evidence="19" type="ORF">CLIT_2c03340</name>
</gene>
<dbReference type="InterPro" id="IPR011053">
    <property type="entry name" value="Single_hybrid_motif"/>
</dbReference>
<feature type="binding site" evidence="15">
    <location>
        <position position="373"/>
    </location>
    <ligand>
        <name>NAD(+)</name>
        <dbReference type="ChEBI" id="CHEBI:57540"/>
    </ligand>
</feature>
<comment type="caution">
    <text evidence="19">The sequence shown here is derived from an EMBL/GenBank/DDBJ whole genome shotgun (WGS) entry which is preliminary data.</text>
</comment>
<dbReference type="CDD" id="cd06849">
    <property type="entry name" value="lipoyl_domain"/>
    <property type="match status" value="1"/>
</dbReference>
<dbReference type="PIRSF" id="PIRSF000350">
    <property type="entry name" value="Mercury_reductase_MerA"/>
    <property type="match status" value="1"/>
</dbReference>
<dbReference type="InterPro" id="IPR001100">
    <property type="entry name" value="Pyr_nuc-diS_OxRdtase"/>
</dbReference>
<keyword evidence="9 17" id="KW-0560">Oxidoreductase</keyword>
<dbReference type="InterPro" id="IPR004099">
    <property type="entry name" value="Pyr_nucl-diS_OxRdtase_dimer"/>
</dbReference>
<dbReference type="GO" id="GO:0050660">
    <property type="term" value="F:flavin adenine dinucleotide binding"/>
    <property type="evidence" value="ECO:0007669"/>
    <property type="project" value="InterPro"/>
</dbReference>
<evidence type="ECO:0000256" key="17">
    <source>
        <dbReference type="RuleBase" id="RU003692"/>
    </source>
</evidence>
<dbReference type="NCBIfam" id="TIGR01350">
    <property type="entry name" value="lipoamide_DH"/>
    <property type="match status" value="1"/>
</dbReference>
<feature type="binding site" evidence="15">
    <location>
        <position position="154"/>
    </location>
    <ligand>
        <name>FAD</name>
        <dbReference type="ChEBI" id="CHEBI:57692"/>
    </ligand>
</feature>
<feature type="binding site" evidence="15">
    <location>
        <position position="305"/>
    </location>
    <ligand>
        <name>NAD(+)</name>
        <dbReference type="ChEBI" id="CHEBI:57540"/>
    </ligand>
</feature>
<feature type="domain" description="Lipoyl-binding" evidence="18">
    <location>
        <begin position="2"/>
        <end position="77"/>
    </location>
</feature>
<dbReference type="Gene3D" id="3.50.50.60">
    <property type="entry name" value="FAD/NAD(P)-binding domain"/>
    <property type="match status" value="2"/>
</dbReference>
<dbReference type="GO" id="GO:0005737">
    <property type="term" value="C:cytoplasm"/>
    <property type="evidence" value="ECO:0007669"/>
    <property type="project" value="UniProtKB-SubCell"/>
</dbReference>
<keyword evidence="7" id="KW-0450">Lipoyl</keyword>
<dbReference type="GO" id="GO:0004148">
    <property type="term" value="F:dihydrolipoyl dehydrogenase (NADH) activity"/>
    <property type="evidence" value="ECO:0007669"/>
    <property type="project" value="UniProtKB-EC"/>
</dbReference>
<organism evidence="19 20">
    <name type="scientific">Peptoclostridium litorale DSM 5388</name>
    <dbReference type="NCBI Taxonomy" id="1121324"/>
    <lineage>
        <taxon>Bacteria</taxon>
        <taxon>Bacillati</taxon>
        <taxon>Bacillota</taxon>
        <taxon>Clostridia</taxon>
        <taxon>Peptostreptococcales</taxon>
        <taxon>Peptoclostridiaceae</taxon>
        <taxon>Peptoclostridium</taxon>
    </lineage>
</organism>
<keyword evidence="12 17" id="KW-0676">Redox-active center</keyword>
<evidence type="ECO:0000256" key="14">
    <source>
        <dbReference type="PIRSR" id="PIRSR000350-2"/>
    </source>
</evidence>
<keyword evidence="5" id="KW-0963">Cytoplasm</keyword>
<feature type="active site" description="Proton acceptor" evidence="14">
    <location>
        <position position="547"/>
    </location>
</feature>
<feature type="binding site" evidence="15">
    <location>
        <begin position="245"/>
        <end position="247"/>
    </location>
    <ligand>
        <name>FAD</name>
        <dbReference type="ChEBI" id="CHEBI:57692"/>
    </ligand>
</feature>
<reference evidence="19 20" key="1">
    <citation type="submission" date="2014-03" db="EMBL/GenBank/DDBJ databases">
        <title>Genome sequence of Clostridium litorale W6, DSM 5388.</title>
        <authorList>
            <person name="Poehlein A."/>
            <person name="Jagirdar A."/>
            <person name="Khonsari B."/>
            <person name="Chibani C.M."/>
            <person name="Gutierrez Gutierrez D.A."/>
            <person name="Davydova E."/>
            <person name="Alghaithi H.S."/>
            <person name="Nair K.P."/>
            <person name="Dhamotharan K."/>
            <person name="Chandran L."/>
            <person name="G W."/>
            <person name="Daniel R."/>
        </authorList>
    </citation>
    <scope>NUCLEOTIDE SEQUENCE [LARGE SCALE GENOMIC DNA]</scope>
    <source>
        <strain evidence="19 20">W6</strain>
    </source>
</reference>
<comment type="similarity">
    <text evidence="2 17">Belongs to the class-I pyridine nucleotide-disulfide oxidoreductase family.</text>
</comment>
<evidence type="ECO:0000256" key="1">
    <source>
        <dbReference type="ARBA" id="ARBA00004496"/>
    </source>
</evidence>
<dbReference type="PROSITE" id="PS50968">
    <property type="entry name" value="BIOTINYL_LIPOYL"/>
    <property type="match status" value="1"/>
</dbReference>
<dbReference type="RefSeq" id="WP_052635885.1">
    <property type="nucleotide sequence ID" value="NZ_FSRH01000001.1"/>
</dbReference>
<dbReference type="Pfam" id="PF00364">
    <property type="entry name" value="Biotin_lipoyl"/>
    <property type="match status" value="1"/>
</dbReference>
<feature type="disulfide bond" description="Redox-active" evidence="16">
    <location>
        <begin position="145"/>
        <end position="150"/>
    </location>
</feature>
<dbReference type="PROSITE" id="PS00076">
    <property type="entry name" value="PYRIDINE_REDOX_1"/>
    <property type="match status" value="1"/>
</dbReference>
<evidence type="ECO:0000256" key="2">
    <source>
        <dbReference type="ARBA" id="ARBA00007532"/>
    </source>
</evidence>
<dbReference type="PANTHER" id="PTHR22912:SF217">
    <property type="entry name" value="DIHYDROLIPOYL DEHYDROGENASE"/>
    <property type="match status" value="1"/>
</dbReference>
<evidence type="ECO:0000256" key="13">
    <source>
        <dbReference type="ARBA" id="ARBA00049187"/>
    </source>
</evidence>
<dbReference type="InterPro" id="IPR050151">
    <property type="entry name" value="Class-I_Pyr_Nuc-Dis_Oxidored"/>
</dbReference>
<dbReference type="Pfam" id="PF07992">
    <property type="entry name" value="Pyr_redox_2"/>
    <property type="match status" value="1"/>
</dbReference>
<keyword evidence="10 15" id="KW-0520">NAD</keyword>
<dbReference type="EMBL" id="JJMM01000002">
    <property type="protein sequence ID" value="KDR96728.1"/>
    <property type="molecule type" value="Genomic_DNA"/>
</dbReference>
<comment type="subcellular location">
    <subcellularLocation>
        <location evidence="1">Cytoplasm</location>
    </subcellularLocation>
</comment>
<dbReference type="PRINTS" id="PR00368">
    <property type="entry name" value="FADPNR"/>
</dbReference>
<proteinExistence type="inferred from homology"/>
<dbReference type="STRING" id="1121324.CLIT_2c03340"/>
<dbReference type="FunFam" id="3.30.390.30:FF:000001">
    <property type="entry name" value="Dihydrolipoyl dehydrogenase"/>
    <property type="match status" value="1"/>
</dbReference>
<dbReference type="Gene3D" id="3.30.390.30">
    <property type="match status" value="1"/>
</dbReference>
<evidence type="ECO:0000256" key="11">
    <source>
        <dbReference type="ARBA" id="ARBA00023157"/>
    </source>
</evidence>
<dbReference type="Proteomes" id="UP000027946">
    <property type="component" value="Unassembled WGS sequence"/>
</dbReference>
<dbReference type="Pfam" id="PF02852">
    <property type="entry name" value="Pyr_redox_dim"/>
    <property type="match status" value="1"/>
</dbReference>
<comment type="catalytic activity">
    <reaction evidence="13 17">
        <text>N(6)-[(R)-dihydrolipoyl]-L-lysyl-[protein] + NAD(+) = N(6)-[(R)-lipoyl]-L-lysyl-[protein] + NADH + H(+)</text>
        <dbReference type="Rhea" id="RHEA:15045"/>
        <dbReference type="Rhea" id="RHEA-COMP:10474"/>
        <dbReference type="Rhea" id="RHEA-COMP:10475"/>
        <dbReference type="ChEBI" id="CHEBI:15378"/>
        <dbReference type="ChEBI" id="CHEBI:57540"/>
        <dbReference type="ChEBI" id="CHEBI:57945"/>
        <dbReference type="ChEBI" id="CHEBI:83099"/>
        <dbReference type="ChEBI" id="CHEBI:83100"/>
        <dbReference type="EC" id="1.8.1.4"/>
    </reaction>
</comment>
<evidence type="ECO:0000259" key="18">
    <source>
        <dbReference type="PROSITE" id="PS50968"/>
    </source>
</evidence>
<protein>
    <recommendedName>
        <fullName evidence="4 17">Dihydrolipoyl dehydrogenase</fullName>
        <ecNumber evidence="3 17">1.8.1.4</ecNumber>
    </recommendedName>
</protein>
<dbReference type="PROSITE" id="PS00189">
    <property type="entry name" value="LIPOYL"/>
    <property type="match status" value="1"/>
</dbReference>
<comment type="cofactor">
    <cofactor evidence="15 17">
        <name>FAD</name>
        <dbReference type="ChEBI" id="CHEBI:57692"/>
    </cofactor>
    <text evidence="15 17">Binds 1 FAD per subunit.</text>
</comment>
<evidence type="ECO:0000256" key="15">
    <source>
        <dbReference type="PIRSR" id="PIRSR000350-3"/>
    </source>
</evidence>
<evidence type="ECO:0000256" key="7">
    <source>
        <dbReference type="ARBA" id="ARBA00022823"/>
    </source>
</evidence>
<dbReference type="Gene3D" id="2.40.50.100">
    <property type="match status" value="1"/>
</dbReference>
<evidence type="ECO:0000256" key="10">
    <source>
        <dbReference type="ARBA" id="ARBA00023027"/>
    </source>
</evidence>
<evidence type="ECO:0000256" key="6">
    <source>
        <dbReference type="ARBA" id="ARBA00022630"/>
    </source>
</evidence>
<dbReference type="OrthoDB" id="9807946at2"/>
<feature type="binding site" evidence="15">
    <location>
        <position position="415"/>
    </location>
    <ligand>
        <name>FAD</name>
        <dbReference type="ChEBI" id="CHEBI:57692"/>
    </ligand>
</feature>
<dbReference type="EC" id="1.8.1.4" evidence="3 17"/>
<evidence type="ECO:0000313" key="19">
    <source>
        <dbReference type="EMBL" id="KDR96728.1"/>
    </source>
</evidence>